<dbReference type="EMBL" id="JAVREM010000003">
    <property type="protein sequence ID" value="MDT0317821.1"/>
    <property type="molecule type" value="Genomic_DNA"/>
</dbReference>
<sequence>MVGDVARRVWPRVEQPGGEVAEAARRQDWPAVRDLLLAVPEGEWEPLLRGLGVGEGVREWLAEVIEKEPEPALALLVSASCHIHWAWEARTDALATYVSAEQFRLFHERLRIAEEQLYEVAEREPAWAEPWHLLLITGRGLEVGPTPAYERFEAVVRRQPEHLGAHLQYLQQVAAKWGGSEEEMHHFAWTAMTGARPGSPLGVLVAVAHIESMLDRGGRPSHYFGQPTVRRALREAADRSVCHPDHRRGPDWAFEYNAFAMVFALGGETRAARQLFRALGGRVTESPWRYLSVGAVPAYRRWRHRCGVWF</sequence>
<organism evidence="1 2">
    <name type="scientific">Streptomyces millisiae</name>
    <dbReference type="NCBI Taxonomy" id="3075542"/>
    <lineage>
        <taxon>Bacteria</taxon>
        <taxon>Bacillati</taxon>
        <taxon>Actinomycetota</taxon>
        <taxon>Actinomycetes</taxon>
        <taxon>Kitasatosporales</taxon>
        <taxon>Streptomycetaceae</taxon>
        <taxon>Streptomyces</taxon>
    </lineage>
</organism>
<keyword evidence="2" id="KW-1185">Reference proteome</keyword>
<dbReference type="Proteomes" id="UP001183420">
    <property type="component" value="Unassembled WGS sequence"/>
</dbReference>
<dbReference type="RefSeq" id="WP_311596019.1">
    <property type="nucleotide sequence ID" value="NZ_JAVREM010000003.1"/>
</dbReference>
<evidence type="ECO:0008006" key="3">
    <source>
        <dbReference type="Google" id="ProtNLM"/>
    </source>
</evidence>
<reference evidence="2" key="1">
    <citation type="submission" date="2023-07" db="EMBL/GenBank/DDBJ databases">
        <title>30 novel species of actinomycetes from the DSMZ collection.</title>
        <authorList>
            <person name="Nouioui I."/>
        </authorList>
    </citation>
    <scope>NUCLEOTIDE SEQUENCE [LARGE SCALE GENOMIC DNA]</scope>
    <source>
        <strain evidence="2">DSM 44918</strain>
    </source>
</reference>
<comment type="caution">
    <text evidence="1">The sequence shown here is derived from an EMBL/GenBank/DDBJ whole genome shotgun (WGS) entry which is preliminary data.</text>
</comment>
<accession>A0ABU2LJW2</accession>
<protein>
    <recommendedName>
        <fullName evidence="3">DUF4034 domain-containing protein</fullName>
    </recommendedName>
</protein>
<evidence type="ECO:0000313" key="2">
    <source>
        <dbReference type="Proteomes" id="UP001183420"/>
    </source>
</evidence>
<name>A0ABU2LJW2_9ACTN</name>
<proteinExistence type="predicted"/>
<gene>
    <name evidence="1" type="ORF">RNC47_05615</name>
</gene>
<evidence type="ECO:0000313" key="1">
    <source>
        <dbReference type="EMBL" id="MDT0317821.1"/>
    </source>
</evidence>